<evidence type="ECO:0000313" key="1">
    <source>
        <dbReference type="EMBL" id="CNG47580.1"/>
    </source>
</evidence>
<dbReference type="RefSeq" id="WP_050074421.1">
    <property type="nucleotide sequence ID" value="NZ_CPZJ01000019.1"/>
</dbReference>
<protein>
    <submittedName>
        <fullName evidence="1">Uncharacterized protein</fullName>
    </submittedName>
</protein>
<proteinExistence type="predicted"/>
<organism evidence="1 2">
    <name type="scientific">Yersinia intermedia</name>
    <dbReference type="NCBI Taxonomy" id="631"/>
    <lineage>
        <taxon>Bacteria</taxon>
        <taxon>Pseudomonadati</taxon>
        <taxon>Pseudomonadota</taxon>
        <taxon>Gammaproteobacteria</taxon>
        <taxon>Enterobacterales</taxon>
        <taxon>Yersiniaceae</taxon>
        <taxon>Yersinia</taxon>
    </lineage>
</organism>
<dbReference type="EMBL" id="CPZJ01000019">
    <property type="protein sequence ID" value="CNG47580.1"/>
    <property type="molecule type" value="Genomic_DNA"/>
</dbReference>
<accession>A0A0T9MTY9</accession>
<gene>
    <name evidence="1" type="ORF">ERS008530_03852</name>
</gene>
<dbReference type="OrthoDB" id="6627980at2"/>
<sequence>MTTAIYKEEHFAACDSLWTNDGGLVRRDITEKKGITFNFKDSELVSFMAGNHVAIALMQAMQLSVITNEHYANLMTLYMEHTDMQMSMVVFFKSTGEIDSRFGENLSRYMVKNRVVANTLGSSGGDFASEFLYFSSKRLRKKRRKKGNFASSSGCNIVGAVNYAYTKDSASGGKVFKIQWKDGQTVYSNIPLSNQHASERYKRQLKDTLVAIHSRYDKMKNKNLNQNQNYMNTAAKQASSNSNKQVNANASSNDVPLMTMSRVINYAKIFS</sequence>
<evidence type="ECO:0000313" key="2">
    <source>
        <dbReference type="Proteomes" id="UP000038750"/>
    </source>
</evidence>
<name>A0A0T9MTY9_YERIN</name>
<reference evidence="1 2" key="1">
    <citation type="submission" date="2015-03" db="EMBL/GenBank/DDBJ databases">
        <authorList>
            <person name="Murphy D."/>
        </authorList>
    </citation>
    <scope>NUCLEOTIDE SEQUENCE [LARGE SCALE GENOMIC DNA]</scope>
    <source>
        <strain evidence="1 2">BR165/97</strain>
    </source>
</reference>
<dbReference type="Proteomes" id="UP000038750">
    <property type="component" value="Unassembled WGS sequence"/>
</dbReference>
<dbReference type="AlphaFoldDB" id="A0A0T9MTY9"/>